<organism evidence="1 2">
    <name type="scientific">Folsomia candida</name>
    <name type="common">Springtail</name>
    <dbReference type="NCBI Taxonomy" id="158441"/>
    <lineage>
        <taxon>Eukaryota</taxon>
        <taxon>Metazoa</taxon>
        <taxon>Ecdysozoa</taxon>
        <taxon>Arthropoda</taxon>
        <taxon>Hexapoda</taxon>
        <taxon>Collembola</taxon>
        <taxon>Entomobryomorpha</taxon>
        <taxon>Isotomoidea</taxon>
        <taxon>Isotomidae</taxon>
        <taxon>Proisotominae</taxon>
        <taxon>Folsomia</taxon>
    </lineage>
</organism>
<gene>
    <name evidence="1" type="ORF">Fcan01_28367</name>
</gene>
<evidence type="ECO:0000313" key="1">
    <source>
        <dbReference type="EMBL" id="OXA36866.1"/>
    </source>
</evidence>
<sequence length="231" mass="25580">MKNAVKRAPFGGRCKSDVVTLAPRLDEEIGASSGMAGLHPATKCRLVSSSLLIVIHGWVASTEDESFLHFLLKWFFLLQTRSHFSFVLSPSLPQSGLDFHPGEAHNFSLEEPNIAGQSCGFVLLLIISAQPGSGCQKIEGHKRGGKTLLFVHGVIWPREAAIPRPHGALRVAVEVITMQTHGIIILMPLCTYAQQRGPVLPTRMWTKVFDTRRWQKFTIKDKSTARGELFL</sequence>
<dbReference type="AlphaFoldDB" id="A0A226CXU7"/>
<dbReference type="Proteomes" id="UP000198287">
    <property type="component" value="Unassembled WGS sequence"/>
</dbReference>
<name>A0A226CXU7_FOLCA</name>
<evidence type="ECO:0000313" key="2">
    <source>
        <dbReference type="Proteomes" id="UP000198287"/>
    </source>
</evidence>
<reference evidence="1 2" key="1">
    <citation type="submission" date="2015-12" db="EMBL/GenBank/DDBJ databases">
        <title>The genome of Folsomia candida.</title>
        <authorList>
            <person name="Faddeeva A."/>
            <person name="Derks M.F."/>
            <person name="Anvar Y."/>
            <person name="Smit S."/>
            <person name="Van Straalen N."/>
            <person name="Roelofs D."/>
        </authorList>
    </citation>
    <scope>NUCLEOTIDE SEQUENCE [LARGE SCALE GENOMIC DNA]</scope>
    <source>
        <strain evidence="1 2">VU population</strain>
        <tissue evidence="1">Whole body</tissue>
    </source>
</reference>
<protein>
    <submittedName>
        <fullName evidence="1">Uncharacterized protein</fullName>
    </submittedName>
</protein>
<dbReference type="EMBL" id="LNIX01000070">
    <property type="protein sequence ID" value="OXA36866.1"/>
    <property type="molecule type" value="Genomic_DNA"/>
</dbReference>
<accession>A0A226CXU7</accession>
<proteinExistence type="predicted"/>
<comment type="caution">
    <text evidence="1">The sequence shown here is derived from an EMBL/GenBank/DDBJ whole genome shotgun (WGS) entry which is preliminary data.</text>
</comment>
<keyword evidence="2" id="KW-1185">Reference proteome</keyword>